<feature type="compositionally biased region" description="Polar residues" evidence="1">
    <location>
        <begin position="1"/>
        <end position="35"/>
    </location>
</feature>
<dbReference type="OrthoDB" id="10345201at2759"/>
<gene>
    <name evidence="2" type="ORF">MCOR_282</name>
</gene>
<dbReference type="AlphaFoldDB" id="A0A6J7ZV34"/>
<dbReference type="Gene3D" id="3.60.10.10">
    <property type="entry name" value="Endonuclease/exonuclease/phosphatase"/>
    <property type="match status" value="1"/>
</dbReference>
<evidence type="ECO:0000313" key="3">
    <source>
        <dbReference type="Proteomes" id="UP000507470"/>
    </source>
</evidence>
<organism evidence="2 3">
    <name type="scientific">Mytilus coruscus</name>
    <name type="common">Sea mussel</name>
    <dbReference type="NCBI Taxonomy" id="42192"/>
    <lineage>
        <taxon>Eukaryota</taxon>
        <taxon>Metazoa</taxon>
        <taxon>Spiralia</taxon>
        <taxon>Lophotrochozoa</taxon>
        <taxon>Mollusca</taxon>
        <taxon>Bivalvia</taxon>
        <taxon>Autobranchia</taxon>
        <taxon>Pteriomorphia</taxon>
        <taxon>Mytilida</taxon>
        <taxon>Mytiloidea</taxon>
        <taxon>Mytilidae</taxon>
        <taxon>Mytilinae</taxon>
        <taxon>Mytilus</taxon>
    </lineage>
</organism>
<proteinExistence type="predicted"/>
<dbReference type="EMBL" id="CACVKT020000081">
    <property type="protein sequence ID" value="CAC5355710.1"/>
    <property type="molecule type" value="Genomic_DNA"/>
</dbReference>
<dbReference type="SUPFAM" id="SSF56219">
    <property type="entry name" value="DNase I-like"/>
    <property type="match status" value="1"/>
</dbReference>
<dbReference type="InterPro" id="IPR036691">
    <property type="entry name" value="Endo/exonu/phosph_ase_sf"/>
</dbReference>
<protein>
    <recommendedName>
        <fullName evidence="4">Endonuclease/exonuclease/phosphatase domain-containing protein</fullName>
    </recommendedName>
</protein>
<feature type="region of interest" description="Disordered" evidence="1">
    <location>
        <begin position="1"/>
        <end position="49"/>
    </location>
</feature>
<reference evidence="2 3" key="1">
    <citation type="submission" date="2020-06" db="EMBL/GenBank/DDBJ databases">
        <authorList>
            <person name="Li R."/>
            <person name="Bekaert M."/>
        </authorList>
    </citation>
    <scope>NUCLEOTIDE SEQUENCE [LARGE SCALE GENOMIC DNA]</scope>
    <source>
        <strain evidence="3">wild</strain>
    </source>
</reference>
<feature type="compositionally biased region" description="Basic and acidic residues" evidence="1">
    <location>
        <begin position="40"/>
        <end position="49"/>
    </location>
</feature>
<dbReference type="Proteomes" id="UP000507470">
    <property type="component" value="Unassembled WGS sequence"/>
</dbReference>
<sequence>MQVSDVNKINMISQVNPTQLDYNTSNSDGNTQPGTSRKRQSSEKDDIENKKLKVTEQLQIPLMGESEKFLFSAIQNLATNITVSFNMLNDRMIKMESSIKAKISAKIESALKTKVKEEVGKMKKVIQQDFDRIYDKIDNVQKSYDDLAKNKDNGTKNSTRAANLVIKNLEYDASEKDDNQITVHKVQALFRDGMTIPDVKIKSASRKQGRENHNGIIIVELDDAAQKKTIFSQKRKLKNNAAYKKVYIDNDLSLETRIVQNNMRIIIKEMGKEQDMDRLRLGVWNCRGWSTRRNDNSTFRKLVLEHFNCDILAICESFLREEEQLCVPGYKWIGHNRTNLHRNAVRGSGGVGAFIRSELFNSFDIEIIDKSVEGILWISFNCKYSDLTFSLGICYLPPSVSTRLNDQEKFFENLLHQVYCNQLKGNTIICGVFHARCGFNTDYIEGIDDVIPRSVIDSIENHNGDLFSDFLSDVNFAMLNGRLGVNDYTYISPAGKSVVDYICVPYEQLNRILDFKVL</sequence>
<evidence type="ECO:0000313" key="2">
    <source>
        <dbReference type="EMBL" id="CAC5355710.1"/>
    </source>
</evidence>
<accession>A0A6J7ZV34</accession>
<name>A0A6J7ZV34_MYTCO</name>
<evidence type="ECO:0000256" key="1">
    <source>
        <dbReference type="SAM" id="MobiDB-lite"/>
    </source>
</evidence>
<evidence type="ECO:0008006" key="4">
    <source>
        <dbReference type="Google" id="ProtNLM"/>
    </source>
</evidence>
<keyword evidence="3" id="KW-1185">Reference proteome</keyword>